<accession>A0A151ZCQ4</accession>
<dbReference type="InterPro" id="IPR045075">
    <property type="entry name" value="Syf1-like"/>
</dbReference>
<evidence type="ECO:0000256" key="2">
    <source>
        <dbReference type="SAM" id="MobiDB-lite"/>
    </source>
</evidence>
<feature type="compositionally biased region" description="Low complexity" evidence="2">
    <location>
        <begin position="432"/>
        <end position="447"/>
    </location>
</feature>
<gene>
    <name evidence="3" type="ORF">DLAC_07486</name>
</gene>
<dbReference type="OMA" id="WKIYFEA"/>
<evidence type="ECO:0000313" key="3">
    <source>
        <dbReference type="EMBL" id="KYQ91705.1"/>
    </source>
</evidence>
<feature type="compositionally biased region" description="Basic residues" evidence="2">
    <location>
        <begin position="572"/>
        <end position="584"/>
    </location>
</feature>
<protein>
    <submittedName>
        <fullName evidence="3">Uncharacterized protein</fullName>
    </submittedName>
</protein>
<feature type="compositionally biased region" description="Low complexity" evidence="2">
    <location>
        <begin position="461"/>
        <end position="473"/>
    </location>
</feature>
<dbReference type="FunFam" id="1.25.40.10:FF:001948">
    <property type="entry name" value="TPR-containing protein DDB_G0280363"/>
    <property type="match status" value="1"/>
</dbReference>
<dbReference type="SMART" id="SM00028">
    <property type="entry name" value="TPR"/>
    <property type="match status" value="4"/>
</dbReference>
<evidence type="ECO:0000313" key="4">
    <source>
        <dbReference type="Proteomes" id="UP000076078"/>
    </source>
</evidence>
<comment type="caution">
    <text evidence="3">The sequence shown here is derived from an EMBL/GenBank/DDBJ whole genome shotgun (WGS) entry which is preliminary data.</text>
</comment>
<dbReference type="STRING" id="361077.A0A151ZCQ4"/>
<dbReference type="FunFam" id="1.25.40.10:FF:001931">
    <property type="entry name" value="TPR-containing protein DDB_G0280363"/>
    <property type="match status" value="1"/>
</dbReference>
<dbReference type="InterPro" id="IPR003107">
    <property type="entry name" value="HAT"/>
</dbReference>
<dbReference type="PANTHER" id="PTHR11246:SF20">
    <property type="entry name" value="TPR-CONTAINING PROTEIN DDB_G0280363"/>
    <property type="match status" value="1"/>
</dbReference>
<keyword evidence="1" id="KW-0677">Repeat</keyword>
<organism evidence="3 4">
    <name type="scientific">Tieghemostelium lacteum</name>
    <name type="common">Slime mold</name>
    <name type="synonym">Dictyostelium lacteum</name>
    <dbReference type="NCBI Taxonomy" id="361077"/>
    <lineage>
        <taxon>Eukaryota</taxon>
        <taxon>Amoebozoa</taxon>
        <taxon>Evosea</taxon>
        <taxon>Eumycetozoa</taxon>
        <taxon>Dictyostelia</taxon>
        <taxon>Dictyosteliales</taxon>
        <taxon>Raperosteliaceae</taxon>
        <taxon>Tieghemostelium</taxon>
    </lineage>
</organism>
<feature type="region of interest" description="Disordered" evidence="2">
    <location>
        <begin position="201"/>
        <end position="225"/>
    </location>
</feature>
<dbReference type="FunCoup" id="A0A151ZCQ4">
    <property type="interactions" value="170"/>
</dbReference>
<dbReference type="GO" id="GO:0000398">
    <property type="term" value="P:mRNA splicing, via spliceosome"/>
    <property type="evidence" value="ECO:0007669"/>
    <property type="project" value="InterPro"/>
</dbReference>
<feature type="compositionally biased region" description="Basic residues" evidence="2">
    <location>
        <begin position="530"/>
        <end position="558"/>
    </location>
</feature>
<dbReference type="Proteomes" id="UP000076078">
    <property type="component" value="Unassembled WGS sequence"/>
</dbReference>
<dbReference type="InterPro" id="IPR011990">
    <property type="entry name" value="TPR-like_helical_dom_sf"/>
</dbReference>
<feature type="region of interest" description="Disordered" evidence="2">
    <location>
        <begin position="432"/>
        <end position="626"/>
    </location>
</feature>
<feature type="compositionally biased region" description="Low complexity" evidence="2">
    <location>
        <begin position="495"/>
        <end position="529"/>
    </location>
</feature>
<dbReference type="PANTHER" id="PTHR11246">
    <property type="entry name" value="PRE-MRNA SPLICING FACTOR"/>
    <property type="match status" value="1"/>
</dbReference>
<evidence type="ECO:0000256" key="1">
    <source>
        <dbReference type="ARBA" id="ARBA00022737"/>
    </source>
</evidence>
<keyword evidence="4" id="KW-1185">Reference proteome</keyword>
<dbReference type="InParanoid" id="A0A151ZCQ4"/>
<dbReference type="InterPro" id="IPR019734">
    <property type="entry name" value="TPR_rpt"/>
</dbReference>
<dbReference type="Gene3D" id="1.25.40.10">
    <property type="entry name" value="Tetratricopeptide repeat domain"/>
    <property type="match status" value="3"/>
</dbReference>
<feature type="compositionally biased region" description="Low complexity" evidence="2">
    <location>
        <begin position="585"/>
        <end position="594"/>
    </location>
</feature>
<reference evidence="3 4" key="1">
    <citation type="submission" date="2015-12" db="EMBL/GenBank/DDBJ databases">
        <title>Dictyostelia acquired genes for synthesis and detection of signals that induce cell-type specialization by lateral gene transfer from prokaryotes.</title>
        <authorList>
            <person name="Gloeckner G."/>
            <person name="Schaap P."/>
        </authorList>
    </citation>
    <scope>NUCLEOTIDE SEQUENCE [LARGE SCALE GENOMIC DNA]</scope>
    <source>
        <strain evidence="3 4">TK</strain>
    </source>
</reference>
<dbReference type="SUPFAM" id="SSF48452">
    <property type="entry name" value="TPR-like"/>
    <property type="match status" value="3"/>
</dbReference>
<dbReference type="SMART" id="SM00386">
    <property type="entry name" value="HAT"/>
    <property type="match status" value="6"/>
</dbReference>
<sequence length="1201" mass="140086">MKETENTLINNFNKINIDQHQHGLPYQYLQHSLHQQQPQQQQYQRQQLPNFVNNLSSNTTSTNSNSHSHANYYEENLGDDDGENDILDFEQSQLLQKSLESLGDSDDTLFSNNNMYFYHDQRYVNGILQMKQQQAPQHQLHQQNHILQQQQQQHIHIQKLSNSNNNLPSQLVNKSNQAPMSSIFSSSNTFEHHHLHLNGVNNVYKPSNQQQQHHTSYNSSPQLNQISPPLEMLYQQQQQQHHHQQQQQQQQQQFLLQQQQQQQQQQYRQQLQQQQLLHKSGFPITSPNNSFDSFLWSPPISSPSLISSNQQDSFVVGNKTSNHYSHTIQLPEQNYYDQTTFKMNSNNNSNLVIGNNTISNISNINNISNLTNNNSNSMNASSNSQSINWSQQIMKQVPTQQQQQQYYYQNVMNNNMNNNNTVVTSSPILIPQQSSSGQQQSINSTSSHRPFNPLVAPFQPTTKSSTASTTTNTGGFIPYSKNETKNDSYHPAHHQPPYQQKQHQQHQQQQQQQYQHYQPKQKPQLQQQHQPHHQHQHQQHQHQPHQQHQHQQHQHQHNKSIQQHQQQPQPPLHHHQQQQHHQHHQNINNNNNDNIDNELDIDFNSNYSTNKPPNESKRGEMVESPVSKQQYKAFIKQFKLKEKEGLEVAMDFAYQSLNVLPEKVHWRVYLELADLANRQNNLKMARKFYRIVTRTQPYISQGWLEYAKMEEDYGRLEKCQKILQLGLKHCPFNESLLIKGIRHEEKMDNLEGARALLSQLRDQSIYKTWRAVMEGGLLEARAGNIDIARKIFKYLMKHVPWYGPIYQEAYKLEERCEEYERAISIVERGLQEDPKYGPLWFSALRLYEKTSHGFLQATRATVERARQAVSREVTWKIYFEAAQIEERSRNLTLSRAAYVKSVELCPENLLWKVWLGGSRTELNVDNINVARKLVFRALQEVPSKLKSLVLLEYSRLEEYAGNINKSRRILKMAHVEARLDWKVFLESVLLEMRANNYEAAIKEAKESLKIHSGAGRLWAALIQLNQLKGPKAQLKVFKKALQFVPKSGEVWCEGARIALNNNEPEEARKFLEFAIQFTPQFGDSFIELLRLEIMEKGANCDISKLEQLCINADPNYGFMWLHCTVSVLDSSRQVLRNAKKLLIEMTSSKEDYEKSKSPNFGSCWVGAEGVLSLNRVFRNDFNKMTNEERRKCMFGSDQVKP</sequence>
<proteinExistence type="predicted"/>
<dbReference type="OrthoDB" id="440128at2759"/>
<name>A0A151ZCQ4_TIELA</name>
<dbReference type="EMBL" id="LODT01000034">
    <property type="protein sequence ID" value="KYQ91705.1"/>
    <property type="molecule type" value="Genomic_DNA"/>
</dbReference>
<dbReference type="AlphaFoldDB" id="A0A151ZCQ4"/>